<dbReference type="SUPFAM" id="SSF46565">
    <property type="entry name" value="Chaperone J-domain"/>
    <property type="match status" value="1"/>
</dbReference>
<dbReference type="InterPro" id="IPR001623">
    <property type="entry name" value="DnaJ_domain"/>
</dbReference>
<accession>A0AAN8I134</accession>
<proteinExistence type="predicted"/>
<organism evidence="4 5">
    <name type="scientific">Knufia fluminis</name>
    <dbReference type="NCBI Taxonomy" id="191047"/>
    <lineage>
        <taxon>Eukaryota</taxon>
        <taxon>Fungi</taxon>
        <taxon>Dikarya</taxon>
        <taxon>Ascomycota</taxon>
        <taxon>Pezizomycotina</taxon>
        <taxon>Eurotiomycetes</taxon>
        <taxon>Chaetothyriomycetidae</taxon>
        <taxon>Chaetothyriales</taxon>
        <taxon>Trichomeriaceae</taxon>
        <taxon>Knufia</taxon>
    </lineage>
</organism>
<dbReference type="Proteomes" id="UP001316803">
    <property type="component" value="Unassembled WGS sequence"/>
</dbReference>
<dbReference type="Gene3D" id="1.10.287.110">
    <property type="entry name" value="DnaJ domain"/>
    <property type="match status" value="1"/>
</dbReference>
<evidence type="ECO:0000256" key="2">
    <source>
        <dbReference type="SAM" id="MobiDB-lite"/>
    </source>
</evidence>
<dbReference type="InterPro" id="IPR036869">
    <property type="entry name" value="J_dom_sf"/>
</dbReference>
<feature type="region of interest" description="Disordered" evidence="2">
    <location>
        <begin position="327"/>
        <end position="356"/>
    </location>
</feature>
<dbReference type="PROSITE" id="PS00636">
    <property type="entry name" value="DNAJ_1"/>
    <property type="match status" value="1"/>
</dbReference>
<dbReference type="Pfam" id="PF00226">
    <property type="entry name" value="DnaJ"/>
    <property type="match status" value="1"/>
</dbReference>
<dbReference type="InterPro" id="IPR051938">
    <property type="entry name" value="Apopto_cytoskel_mod"/>
</dbReference>
<dbReference type="EMBL" id="JAKLMC020000057">
    <property type="protein sequence ID" value="KAK5947957.1"/>
    <property type="molecule type" value="Genomic_DNA"/>
</dbReference>
<gene>
    <name evidence="4" type="primary">JID1</name>
    <name evidence="4" type="ORF">OHC33_010998</name>
</gene>
<feature type="region of interest" description="Disordered" evidence="2">
    <location>
        <begin position="29"/>
        <end position="59"/>
    </location>
</feature>
<dbReference type="CDD" id="cd06257">
    <property type="entry name" value="DnaJ"/>
    <property type="match status" value="1"/>
</dbReference>
<dbReference type="AlphaFoldDB" id="A0AAN8I134"/>
<protein>
    <submittedName>
        <fullName evidence="4">J domain-containing protein 1</fullName>
    </submittedName>
</protein>
<evidence type="ECO:0000259" key="3">
    <source>
        <dbReference type="PROSITE" id="PS50076"/>
    </source>
</evidence>
<keyword evidence="1" id="KW-0143">Chaperone</keyword>
<comment type="caution">
    <text evidence="4">The sequence shown here is derived from an EMBL/GenBank/DDBJ whole genome shotgun (WGS) entry which is preliminary data.</text>
</comment>
<dbReference type="PRINTS" id="PR00625">
    <property type="entry name" value="JDOMAIN"/>
</dbReference>
<dbReference type="InterPro" id="IPR018253">
    <property type="entry name" value="DnaJ_domain_CS"/>
</dbReference>
<dbReference type="SMART" id="SM00271">
    <property type="entry name" value="DnaJ"/>
    <property type="match status" value="1"/>
</dbReference>
<evidence type="ECO:0000313" key="4">
    <source>
        <dbReference type="EMBL" id="KAK5947957.1"/>
    </source>
</evidence>
<reference evidence="4 5" key="1">
    <citation type="submission" date="2022-12" db="EMBL/GenBank/DDBJ databases">
        <title>Genomic features and morphological characterization of a novel Knufia sp. strain isolated from spacecraft assembly facility.</title>
        <authorList>
            <person name="Teixeira M."/>
            <person name="Chander A.M."/>
            <person name="Stajich J.E."/>
            <person name="Venkateswaran K."/>
        </authorList>
    </citation>
    <scope>NUCLEOTIDE SEQUENCE [LARGE SCALE GENOMIC DNA]</scope>
    <source>
        <strain evidence="4 5">FJI-L2-BK-P2</strain>
    </source>
</reference>
<dbReference type="PANTHER" id="PTHR44145">
    <property type="entry name" value="DNAJ HOMOLOG SUBFAMILY A MEMBER 3, MITOCHONDRIAL"/>
    <property type="match status" value="1"/>
</dbReference>
<keyword evidence="5" id="KW-1185">Reference proteome</keyword>
<name>A0AAN8I134_9EURO</name>
<dbReference type="PANTHER" id="PTHR44145:SF3">
    <property type="entry name" value="DNAJ HOMOLOG SUBFAMILY A MEMBER 3, MITOCHONDRIAL"/>
    <property type="match status" value="1"/>
</dbReference>
<dbReference type="PROSITE" id="PS50076">
    <property type="entry name" value="DNAJ_2"/>
    <property type="match status" value="1"/>
</dbReference>
<sequence>MLKKTYLASAYNGLQQCCYCSPQSRISSTSPQSLPAQRARPQPHPSNKRRRVTESSTWTSARSYATVRDTGRMDFRDNMNWPCRKSSAYDNNPFVPSPYEIFDMHKTGAYGKHTKIKYYELVKIYHPDRNGVSCEGLSQPERLERYRLIVLAHEILSDPSKRNAYDAYGAGWGARQHSATRHSRGYSSTTGQKYGQGAGFDNSPFGNATWEDWERWYRRNNANTGPQKQGQAYAGTYVSPNAFATFVIIAAILSGVLQATRANTLTGNMAEQQLAYTQETSRFMTQRAANQFDDHQLDSSGRVKAFLEKRDPTRYGLKEEEGEYYKKHFGDANDEELTPLGRTRTRTGHGVGRGER</sequence>
<feature type="domain" description="J" evidence="3">
    <location>
        <begin position="97"/>
        <end position="169"/>
    </location>
</feature>
<evidence type="ECO:0000313" key="5">
    <source>
        <dbReference type="Proteomes" id="UP001316803"/>
    </source>
</evidence>
<evidence type="ECO:0000256" key="1">
    <source>
        <dbReference type="ARBA" id="ARBA00023186"/>
    </source>
</evidence>